<dbReference type="EMBL" id="DSEU01000040">
    <property type="protein sequence ID" value="HEM67173.1"/>
    <property type="molecule type" value="Genomic_DNA"/>
</dbReference>
<dbReference type="Pfam" id="PF06677">
    <property type="entry name" value="Auto_anti-p27"/>
    <property type="match status" value="1"/>
</dbReference>
<gene>
    <name evidence="1" type="ORF">ENO26_06365</name>
</gene>
<name>A0A7J2U4I2_9CREN</name>
<accession>A0A7J2U4I2</accession>
<comment type="caution">
    <text evidence="1">The sequence shown here is derived from an EMBL/GenBank/DDBJ whole genome shotgun (WGS) entry which is preliminary data.</text>
</comment>
<evidence type="ECO:0008006" key="2">
    <source>
        <dbReference type="Google" id="ProtNLM"/>
    </source>
</evidence>
<proteinExistence type="predicted"/>
<organism evidence="1">
    <name type="scientific">Ignisphaera aggregans</name>
    <dbReference type="NCBI Taxonomy" id="334771"/>
    <lineage>
        <taxon>Archaea</taxon>
        <taxon>Thermoproteota</taxon>
        <taxon>Thermoprotei</taxon>
        <taxon>Desulfurococcales</taxon>
        <taxon>Desulfurococcaceae</taxon>
        <taxon>Ignisphaera</taxon>
    </lineage>
</organism>
<dbReference type="InterPro" id="IPR009563">
    <property type="entry name" value="SSSCA1"/>
</dbReference>
<sequence>MLSKIFNLNKSLCNSNIQLEHSRCDVLERIDRDAIIKRASELMRTGATMLAESCPLCGSPLFKLTSGEVVCPVHGRVMLVKTEEDLSKANVTSVLTELEKSIANRLGDYVSKLKSSKEVEFEDIRNIISWLDALERVEKIRIILSKEKGQEKTKARPTRKT</sequence>
<protein>
    <recommendedName>
        <fullName evidence="2">Sjogrens syndrome scleroderma autoantigen 1</fullName>
    </recommendedName>
</protein>
<dbReference type="AlphaFoldDB" id="A0A7J2U4I2"/>
<evidence type="ECO:0000313" key="1">
    <source>
        <dbReference type="EMBL" id="HEM67173.1"/>
    </source>
</evidence>
<reference evidence="1" key="1">
    <citation type="journal article" date="2020" name="mSystems">
        <title>Genome- and Community-Level Interaction Insights into Carbon Utilization and Element Cycling Functions of Hydrothermarchaeota in Hydrothermal Sediment.</title>
        <authorList>
            <person name="Zhou Z."/>
            <person name="Liu Y."/>
            <person name="Xu W."/>
            <person name="Pan J."/>
            <person name="Luo Z.H."/>
            <person name="Li M."/>
        </authorList>
    </citation>
    <scope>NUCLEOTIDE SEQUENCE [LARGE SCALE GENOMIC DNA]</scope>
    <source>
        <strain evidence="1">SpSt-125</strain>
    </source>
</reference>
<dbReference type="NCBIfam" id="NF001647">
    <property type="entry name" value="PRK00420.1-4"/>
    <property type="match status" value="1"/>
</dbReference>